<organism evidence="2 3">
    <name type="scientific">Marchantia polymorpha subsp. ruderalis</name>
    <dbReference type="NCBI Taxonomy" id="1480154"/>
    <lineage>
        <taxon>Eukaryota</taxon>
        <taxon>Viridiplantae</taxon>
        <taxon>Streptophyta</taxon>
        <taxon>Embryophyta</taxon>
        <taxon>Marchantiophyta</taxon>
        <taxon>Marchantiopsida</taxon>
        <taxon>Marchantiidae</taxon>
        <taxon>Marchantiales</taxon>
        <taxon>Marchantiaceae</taxon>
        <taxon>Marchantia</taxon>
    </lineage>
</organism>
<evidence type="ECO:0000313" key="2">
    <source>
        <dbReference type="EMBL" id="OAE31265.1"/>
    </source>
</evidence>
<evidence type="ECO:0000313" key="3">
    <source>
        <dbReference type="Proteomes" id="UP000077202"/>
    </source>
</evidence>
<name>A0A176WG44_MARPO</name>
<keyword evidence="3" id="KW-1185">Reference proteome</keyword>
<reference evidence="2" key="1">
    <citation type="submission" date="2016-03" db="EMBL/GenBank/DDBJ databases">
        <title>Mechanisms controlling the formation of the plant cell surface in tip-growing cells are functionally conserved among land plants.</title>
        <authorList>
            <person name="Honkanen S."/>
            <person name="Jones V.A."/>
            <person name="Morieri G."/>
            <person name="Champion C."/>
            <person name="Hetherington A.J."/>
            <person name="Kelly S."/>
            <person name="Saint-Marcoux D."/>
            <person name="Proust H."/>
            <person name="Prescott H."/>
            <person name="Dolan L."/>
        </authorList>
    </citation>
    <scope>NUCLEOTIDE SEQUENCE [LARGE SCALE GENOMIC DNA]</scope>
    <source>
        <tissue evidence="2">Whole gametophyte</tissue>
    </source>
</reference>
<dbReference type="Proteomes" id="UP000077202">
    <property type="component" value="Unassembled WGS sequence"/>
</dbReference>
<protein>
    <submittedName>
        <fullName evidence="2">Uncharacterized protein</fullName>
    </submittedName>
</protein>
<evidence type="ECO:0000256" key="1">
    <source>
        <dbReference type="SAM" id="MobiDB-lite"/>
    </source>
</evidence>
<gene>
    <name evidence="2" type="ORF">AXG93_1962s1220</name>
</gene>
<dbReference type="EMBL" id="LVLJ01001129">
    <property type="protein sequence ID" value="OAE31265.1"/>
    <property type="molecule type" value="Genomic_DNA"/>
</dbReference>
<dbReference type="AlphaFoldDB" id="A0A176WG44"/>
<proteinExistence type="predicted"/>
<feature type="region of interest" description="Disordered" evidence="1">
    <location>
        <begin position="275"/>
        <end position="297"/>
    </location>
</feature>
<accession>A0A176WG44</accession>
<sequence length="297" mass="33530">MMRSSWQHQQVKVVDVVASPKAKLNVKIGCALQQEHFHYSMEKNLGLCDRRAMRSELVRTSEELPHLSTQTDGFFIVGLELDKQRDHTGMRQQWVAETAGLSRSSRYLGNLELEEGLGTVRMLRRGMNLLTAEESSAFPMRNIEQEGEKVVLAYEVNSDLEVEQQSSPQQRRKRPRVAEERLQRTALIAMRTSDFRAWSKMKVRSGEMSLWREPREEPWDQAAEVLTVSSDTEEDPVALEEVAAKAVKDVAAAKSEPQKVTSPQTSTEYTIILENDEEPSAEETQSPALGAADVLSV</sequence>
<comment type="caution">
    <text evidence="2">The sequence shown here is derived from an EMBL/GenBank/DDBJ whole genome shotgun (WGS) entry which is preliminary data.</text>
</comment>